<reference evidence="1 2" key="1">
    <citation type="submission" date="2019-10" db="EMBL/GenBank/DDBJ databases">
        <title>Bacillus from the desert of Cuatro Cinegas, Coahuila.</title>
        <authorList>
            <person name="Olmedo-Alvarez G."/>
            <person name="Saldana S."/>
            <person name="Barcelo D."/>
        </authorList>
    </citation>
    <scope>NUCLEOTIDE SEQUENCE [LARGE SCALE GENOMIC DNA]</scope>
    <source>
        <strain evidence="1 2">CH316_11T</strain>
    </source>
</reference>
<dbReference type="SUPFAM" id="SSF56784">
    <property type="entry name" value="HAD-like"/>
    <property type="match status" value="1"/>
</dbReference>
<dbReference type="Gene3D" id="3.40.50.1000">
    <property type="entry name" value="HAD superfamily/HAD-like"/>
    <property type="match status" value="1"/>
</dbReference>
<dbReference type="InterPro" id="IPR036412">
    <property type="entry name" value="HAD-like_sf"/>
</dbReference>
<dbReference type="Proteomes" id="UP000461739">
    <property type="component" value="Unassembled WGS sequence"/>
</dbReference>
<comment type="caution">
    <text evidence="1">The sequence shown here is derived from an EMBL/GenBank/DDBJ whole genome shotgun (WGS) entry which is preliminary data.</text>
</comment>
<dbReference type="AlphaFoldDB" id="A0AAN5XM20"/>
<evidence type="ECO:0000313" key="1">
    <source>
        <dbReference type="EMBL" id="KAB2447915.1"/>
    </source>
</evidence>
<organism evidence="1 2">
    <name type="scientific">Bacillus cereus</name>
    <dbReference type="NCBI Taxonomy" id="1396"/>
    <lineage>
        <taxon>Bacteria</taxon>
        <taxon>Bacillati</taxon>
        <taxon>Bacillota</taxon>
        <taxon>Bacilli</taxon>
        <taxon>Bacillales</taxon>
        <taxon>Bacillaceae</taxon>
        <taxon>Bacillus</taxon>
        <taxon>Bacillus cereus group</taxon>
    </lineage>
</organism>
<dbReference type="InterPro" id="IPR010033">
    <property type="entry name" value="HAD_SF_ppase_IIIC"/>
</dbReference>
<dbReference type="NCBIfam" id="TIGR01681">
    <property type="entry name" value="HAD-SF-IIIC"/>
    <property type="match status" value="1"/>
</dbReference>
<evidence type="ECO:0000313" key="2">
    <source>
        <dbReference type="Proteomes" id="UP000461739"/>
    </source>
</evidence>
<proteinExistence type="predicted"/>
<protein>
    <submittedName>
        <fullName evidence="1">HAD-IIIC family phosphatase</fullName>
    </submittedName>
</protein>
<accession>A0AAN5XM20</accession>
<dbReference type="EMBL" id="WBPI01000021">
    <property type="protein sequence ID" value="KAB2447915.1"/>
    <property type="molecule type" value="Genomic_DNA"/>
</dbReference>
<dbReference type="RefSeq" id="WP_151527553.1">
    <property type="nucleotide sequence ID" value="NZ_WBPA01000021.1"/>
</dbReference>
<dbReference type="NCBIfam" id="TIGR01686">
    <property type="entry name" value="FkbH"/>
    <property type="match status" value="1"/>
</dbReference>
<dbReference type="InterPro" id="IPR023214">
    <property type="entry name" value="HAD_sf"/>
</dbReference>
<sequence>MSMKKIKCVVWDLDYTIWDGILIEDKEVTLKENVVEVIKALDERGILQSISSKNDYTLAMDKLKEFNLDSYFLYPQINWNPKSNGIINIAQSINIGIDTLAFIDDQQFELDEVQFVNPDVRCINVENVDTILEMEEYKPDFITTDSKNRRLLYITDSKRKEVEDNFIGTKEEFLASLDMRFIISKVEKDDLKRAEELTVRTNQLNATGYTYSYEELDKLSKSEDYMVLISELKDKYGDYGKIGLTLVEKKKDIWTLKLLLMSCRVMSRGVGSVMLNYLIKKSKEENVTLQAEFIPTDRNRMMYITYKFAGFKEIEGNGEVVVFSGADIDKVEIPDYINLVENM</sequence>
<gene>
    <name evidence="1" type="ORF">F8165_20515</name>
</gene>
<dbReference type="InterPro" id="IPR010037">
    <property type="entry name" value="FkbH_domain"/>
</dbReference>
<name>A0AAN5XM20_BACCE</name>